<keyword evidence="15" id="KW-0675">Receptor</keyword>
<evidence type="ECO:0000256" key="7">
    <source>
        <dbReference type="ARBA" id="ARBA00022737"/>
    </source>
</evidence>
<dbReference type="InterPro" id="IPR055163">
    <property type="entry name" value="ALK/LTK-like_GRD"/>
</dbReference>
<evidence type="ECO:0000313" key="20">
    <source>
        <dbReference type="EMBL" id="GAA4342353.1"/>
    </source>
</evidence>
<evidence type="ECO:0000256" key="5">
    <source>
        <dbReference type="ARBA" id="ARBA00022692"/>
    </source>
</evidence>
<dbReference type="PROSITE" id="PS50825">
    <property type="entry name" value="HYR"/>
    <property type="match status" value="1"/>
</dbReference>
<dbReference type="Pfam" id="PF18962">
    <property type="entry name" value="Por_Secre_tail"/>
    <property type="match status" value="1"/>
</dbReference>
<keyword evidence="21" id="KW-1185">Reference proteome</keyword>
<evidence type="ECO:0000256" key="17">
    <source>
        <dbReference type="SAM" id="MobiDB-lite"/>
    </source>
</evidence>
<dbReference type="EC" id="2.7.10.1" evidence="2"/>
<dbReference type="Proteomes" id="UP001501725">
    <property type="component" value="Unassembled WGS sequence"/>
</dbReference>
<dbReference type="Pfam" id="PF12810">
    <property type="entry name" value="ALK_LTK_GRD"/>
    <property type="match status" value="1"/>
</dbReference>
<feature type="domain" description="HYR" evidence="19">
    <location>
        <begin position="874"/>
        <end position="957"/>
    </location>
</feature>
<comment type="subcellular location">
    <subcellularLocation>
        <location evidence="1">Cell membrane</location>
        <topology evidence="1">Single-pass type I membrane protein</topology>
    </subcellularLocation>
</comment>
<feature type="chain" id="PRO_5045314643" description="receptor protein-tyrosine kinase" evidence="18">
    <location>
        <begin position="39"/>
        <end position="3551"/>
    </location>
</feature>
<evidence type="ECO:0000256" key="18">
    <source>
        <dbReference type="SAM" id="SignalP"/>
    </source>
</evidence>
<accession>A0ABP8HPS8</accession>
<proteinExistence type="predicted"/>
<protein>
    <recommendedName>
        <fullName evidence="2">receptor protein-tyrosine kinase</fullName>
        <ecNumber evidence="2">2.7.10.1</ecNumber>
    </recommendedName>
</protein>
<sequence>MHSGFPVFQLVADGYQKPAMRKFLLAVLAVASSLCVLAQTPSAPDVSGLRFVCSGSGTTLTASGAAGASFGWYSAATGGSQLAATAAYSTGNLTATTHFYVEQVLNGTASPRTEVYVLVTPVPNLSTPASVTATPAAICQGFSSNLSAVVDATANHRVYWYDAPSGGNLLGSSASGAPFMVSPTATTTYYAQSEVQKVTQTFNYTGGMQTFTVPAGVTSISIDARGARGGRGSENGGFVSGGGGGRVQATMSVTPGQVLNIFVGERGYGDPGCAWGCSPHGPSFNGGAAARGTQTGGGGGATDIRLGGTALTDRVLVAGGGGGAGGTYSNAGAGGGGGGLTGAAGGYINGGLFSGYNPGGGGGTQTAGGSGTAGMSQPGSFGQGGEGAGSTLSSHGGSGGGGWYGGGGTINNAGGGGGSSYTNPAHFQNVVHTQGMNQDQGALIISYYDSCSAPSRVPVTVTQLPAPVVSISASTSDILCPNTPVSLTASGADNYSWLPAPSLPASARMAVGMHRLSSGYSGPALRIRRASDNSSMDFGFSGAGLDLPAITAFLGASDGYCSRLYDQSGNGNHLVQDNTAQQPLFVVQGINGKPALRFSSNPARFMTNSTNFPVPYTAIYTARQNGPARGRMLSAVSSNWLLGWHNGNKRMAHFDGWVSPSGAIPADNGTYTYTATRSAGVSTVYENGVQLYSNASGGGSINGVQMNGWYGGAHELSDADFTDVLLFNGVLSATDLTAMERNTGGYYGVVGGIPGASIVVVPGGGASTYLVTGTGAHGCTNQASITLQLETQAPVVAPVPRQTIYVNSTCSATLPDYRSLVSATDNCTSPSGLIITQSPAPGTPIAIDVAELVRFTVRDSAGNSTQVMMMPIVRDTVAPVITCATSLRATAVPGTCGTVVSFATPDAIDACGFAEVQQTGGPASGSVFPIGVSTVTFTARDISSNTKSCSFTVTVVPSAYISAAAPVVCGTDTTTLTLQQSGGGTVQWFTAAGGQGTLLGTGNTLSGAGAGTYYARFELPCGPFDTSFTIAAVQPPTLTVTGDSLLCGNQRTLLTATGASVITWSGQQLPVDLAPTAARMAVGLRRLGSTYTGPLLRLRRSTDGAQQDFGASGNDLDIAAINAWLNGATAYCVTLYDQSGQSNHITQATAASQPVLVLGGTNGRPVLRFNTAQFMQVGTNFPAPFTIIAGARQTGGTRARVLAGANNNWLLGWWNGRKQVAFFEGWVRENGPSADNAFAVVSGTSAAGTGSLYENGILLASGTGGSTGPNGIQLNGFFGTGERSDCEFLDVIVYNQVLPVADRTRAETGIWSYYVAPNQLFAAAGTTPVTYTVTGSNPGCTGTVSQTVTVASKATGDTAQFGNGAWNVYAFGAQGWSSNYSGYYVAQGLNFNTQAQWGANGSPSDAPGYQGCAVGNDNHSWSAKRQGFPCGYYRLDIPDHNDDVELWINGTRVFQHNGCCDSHSGVWTGYLSSTDKVELRSMDNTAASYGQLTFTIVAAPALSLQYGGGTTWTSGSQSATNTSTSYPAPYSAYYGGQRMQFLIRASELTAQGYGAGSRIKAISFPVQSLGSHWSGPLTGLRNFQMSIGHTALTALSSFQSGLTQVIAPSNFTPTVGYNNTHTFNVPFTWNGTSNLVIETTFSNNFVGNFPDAAIQYTTTTPFNSTIVYRADNVTASAAASATEVSVGPLTTRPEFRLVPVTLDAAYCNQVTSVPVQLTGAAGGTYSALPSGLSIDAATGTISPAFSTPGTYTVTYTLTSPCSGDHQASTQVRISSSGDPSVFGSNSWNVYAWNSSNWSSNYVGYYTDSTLNFNTESQWSAATSPSAATGFQGCGTVGNDNHSWSAKRQGFPCGYYRLDIPGHDDNVELWINDVRVFQHVGCCDSHTGVWQGLLGGNDRVEFRVTEGGGASHGAISFVQVSSSTASISYASQNYCQGSGNVMVAQTGPSGGSYSATPAGLVIDAATGTVNTQASALNTYTVTYTATNACGEPINATTTLTITLVSGSPSEYGSNAWNVYAFNSGGQSAPTGAWDTNYSGYYVASGLSFNTIAHWSAGGVPSAAAGYMGCPVTIDTHSWSARRRGFPCDVYTLNVPAHSRGGELWINGVRVWSHDDCCDSHSAVWTGTLGAADSVEFRATGGNGQSFGTLNFIAASAGMVLQYGAAAVCTSAPAMAPSTTSAAGGYYTATPAGLQIDSTTGVVTPQSSAANTYTIYYKLPVSCGDTLHAQTQLVITQAVGNPAVYGNGAWNVYAWNGGSDVDPANSWNTNYAGYFVAQGLNFYSHDHWNYWYSIGSPSQAAGYQGCPVNGISYSWSARRQGFPCGYYSLSIPQNASGSQLWINDSLVYENGQSSGNYNVWRGYLSGSDRVTFRVRSASYFGSYGLLQFDLVPEVSISYPVTQFCVGTGTLQPSVTGLTGGTWSASPAGLAINAASGAINKATSRAGTYTVRYRVTTPCGTTVLDSTSIHVTAPGGNPSVFGSGVWNVYAWNAGSYELTPEAWTQNYSGYYTATGLSFTTHWSNSPSDAAGYQGCPVGADNHSWSAKRKGFPCGYYRIDVNGHDDAGQLWVNGVKVWEHNACCDSHGNAWRGFLGANDRVEFRVTEGGGGSNGAITITPVAPNTISYAQPYYCRSAGGTTTPARTGSGGGVYSALPAGLTINASTGVVNIGTSLPGNYTVSYKPAGADSCNLPSATTTLVIAASMTVDQPSAVTVCNGSSVPAVAFTGAPAFAWTNSDTSIGLPASGTGPLPAFTATNATGAPKASTITVLPAIPDTSFSGFIDYYDSHVPYGPSQNGLASSCGSRKTYPGTFAGYYAGYGYGPYEARSFTNTSSTPTCATITYTSTYYDVFVAAYRGSMNPLNPEENYMGDGGEAANFSTRSFAVTVAPGETVLLAFYSPFYWSAGFTAQVSQAPLCSTPKTFQLTVNPMPSASISYAASPFCSNGSVASVTRTGASGGTYSAAPAGLSINTASGSINPAASTPGTYTVTYSVPPAGGCAAFSTSTTVTVQPATTMTGGGNKVVCAGVTLPATSFSGAASYTWTNSNPAIGLAASGTGNLPSFVARNTTSANLVASIAVTPVSAGGCTGKRVTFSITVKPVPVATVPASSTVCSGTTVPPVTLSSAITGAAFAWTNSNPAIGLAASGTGSVPSFTAVNSTGLVQVATIRVTPSANGCAGTPLFYTLTVTPSGGTIAYTGSPYCPSGWAYVQRAGNAGGTFTAAPAGLVIDSSSGAVNLALSAPGTYTVSYVSGSSGSSGCPGTATTSITILPASAVEAMPNKVYCAGVTTPVLPFTGTAAGYSWTNSHPAIGLAASGTGTSIPSFTTVNNGTASIVASVTVTPLGSGGCPSGKPITFRITVYPNVVITPVADQVYCPGVSASPVGFTANLATGVTYSWTRTTAAIGLPATTGSGSIPSFVTQNATAGTLTSQVTVQALANKCPATPVTFSYVINRCIVRIGIPKKEPAAAEDSITGLTVGPNPTNGRVTIYLGQPGSYTLRLLDQYGQALGNALPFTGSSHTLDLSHLPAGTYLVQVADQRSGSSVQRKVIKL</sequence>
<keyword evidence="10" id="KW-0067">ATP-binding</keyword>
<dbReference type="InterPro" id="IPR003410">
    <property type="entry name" value="HYR_dom"/>
</dbReference>
<evidence type="ECO:0000256" key="13">
    <source>
        <dbReference type="ARBA" id="ARBA00023137"/>
    </source>
</evidence>
<evidence type="ECO:0000256" key="10">
    <source>
        <dbReference type="ARBA" id="ARBA00022840"/>
    </source>
</evidence>
<dbReference type="EMBL" id="BAABGY010000016">
    <property type="protein sequence ID" value="GAA4342353.1"/>
    <property type="molecule type" value="Genomic_DNA"/>
</dbReference>
<feature type="region of interest" description="Disordered" evidence="17">
    <location>
        <begin position="363"/>
        <end position="396"/>
    </location>
</feature>
<evidence type="ECO:0000313" key="21">
    <source>
        <dbReference type="Proteomes" id="UP001501725"/>
    </source>
</evidence>
<evidence type="ECO:0000256" key="15">
    <source>
        <dbReference type="ARBA" id="ARBA00023170"/>
    </source>
</evidence>
<dbReference type="Gene3D" id="2.60.40.10">
    <property type="entry name" value="Immunoglobulins"/>
    <property type="match status" value="1"/>
</dbReference>
<keyword evidence="5" id="KW-0812">Transmembrane</keyword>
<dbReference type="InterPro" id="IPR026444">
    <property type="entry name" value="Secre_tail"/>
</dbReference>
<dbReference type="InterPro" id="IPR045828">
    <property type="entry name" value="PKD_Bacteroidetes"/>
</dbReference>
<evidence type="ECO:0000256" key="16">
    <source>
        <dbReference type="ARBA" id="ARBA00023180"/>
    </source>
</evidence>
<keyword evidence="8" id="KW-0547">Nucleotide-binding</keyword>
<keyword evidence="9" id="KW-0418">Kinase</keyword>
<evidence type="ECO:0000256" key="9">
    <source>
        <dbReference type="ARBA" id="ARBA00022777"/>
    </source>
</evidence>
<dbReference type="NCBIfam" id="TIGR04183">
    <property type="entry name" value="Por_Secre_tail"/>
    <property type="match status" value="1"/>
</dbReference>
<name>A0ABP8HPS8_9BACT</name>
<evidence type="ECO:0000256" key="6">
    <source>
        <dbReference type="ARBA" id="ARBA00022729"/>
    </source>
</evidence>
<evidence type="ECO:0000256" key="3">
    <source>
        <dbReference type="ARBA" id="ARBA00022475"/>
    </source>
</evidence>
<dbReference type="InterPro" id="IPR044023">
    <property type="entry name" value="Ig_7"/>
</dbReference>
<keyword evidence="4" id="KW-0808">Transferase</keyword>
<keyword evidence="14" id="KW-1015">Disulfide bond</keyword>
<feature type="compositionally biased region" description="Gly residues" evidence="17">
    <location>
        <begin position="363"/>
        <end position="372"/>
    </location>
</feature>
<dbReference type="Pfam" id="PF02494">
    <property type="entry name" value="HYR"/>
    <property type="match status" value="1"/>
</dbReference>
<reference evidence="21" key="1">
    <citation type="journal article" date="2019" name="Int. J. Syst. Evol. Microbiol.">
        <title>The Global Catalogue of Microorganisms (GCM) 10K type strain sequencing project: providing services to taxonomists for standard genome sequencing and annotation.</title>
        <authorList>
            <consortium name="The Broad Institute Genomics Platform"/>
            <consortium name="The Broad Institute Genome Sequencing Center for Infectious Disease"/>
            <person name="Wu L."/>
            <person name="Ma J."/>
        </authorList>
    </citation>
    <scope>NUCLEOTIDE SEQUENCE [LARGE SCALE GENOMIC DNA]</scope>
    <source>
        <strain evidence="21">JCM 17919</strain>
    </source>
</reference>
<evidence type="ECO:0000259" key="19">
    <source>
        <dbReference type="PROSITE" id="PS50825"/>
    </source>
</evidence>
<keyword evidence="7" id="KW-0677">Repeat</keyword>
<evidence type="ECO:0000256" key="14">
    <source>
        <dbReference type="ARBA" id="ARBA00023157"/>
    </source>
</evidence>
<evidence type="ECO:0000256" key="8">
    <source>
        <dbReference type="ARBA" id="ARBA00022741"/>
    </source>
</evidence>
<keyword evidence="11" id="KW-1133">Transmembrane helix</keyword>
<dbReference type="InterPro" id="IPR013320">
    <property type="entry name" value="ConA-like_dom_sf"/>
</dbReference>
<keyword evidence="3" id="KW-1003">Cell membrane</keyword>
<evidence type="ECO:0000256" key="12">
    <source>
        <dbReference type="ARBA" id="ARBA00023136"/>
    </source>
</evidence>
<dbReference type="SUPFAM" id="SSF49899">
    <property type="entry name" value="Concanavalin A-like lectins/glucanases"/>
    <property type="match status" value="2"/>
</dbReference>
<gene>
    <name evidence="20" type="ORF">GCM10023184_41730</name>
</gene>
<dbReference type="Gene3D" id="2.60.120.200">
    <property type="match status" value="2"/>
</dbReference>
<evidence type="ECO:0000256" key="4">
    <source>
        <dbReference type="ARBA" id="ARBA00022679"/>
    </source>
</evidence>
<dbReference type="Pfam" id="PF19081">
    <property type="entry name" value="Ig_7"/>
    <property type="match status" value="2"/>
</dbReference>
<comment type="caution">
    <text evidence="20">The sequence shown here is derived from an EMBL/GenBank/DDBJ whole genome shotgun (WGS) entry which is preliminary data.</text>
</comment>
<keyword evidence="16" id="KW-0325">Glycoprotein</keyword>
<feature type="signal peptide" evidence="18">
    <location>
        <begin position="1"/>
        <end position="38"/>
    </location>
</feature>
<evidence type="ECO:0000256" key="11">
    <source>
        <dbReference type="ARBA" id="ARBA00022989"/>
    </source>
</evidence>
<keyword evidence="12" id="KW-0472">Membrane</keyword>
<organism evidence="20 21">
    <name type="scientific">Flaviaesturariibacter amylovorans</name>
    <dbReference type="NCBI Taxonomy" id="1084520"/>
    <lineage>
        <taxon>Bacteria</taxon>
        <taxon>Pseudomonadati</taxon>
        <taxon>Bacteroidota</taxon>
        <taxon>Chitinophagia</taxon>
        <taxon>Chitinophagales</taxon>
        <taxon>Chitinophagaceae</taxon>
        <taxon>Flaviaestuariibacter</taxon>
    </lineage>
</organism>
<evidence type="ECO:0000256" key="1">
    <source>
        <dbReference type="ARBA" id="ARBA00004251"/>
    </source>
</evidence>
<dbReference type="Pfam" id="PF19406">
    <property type="entry name" value="PKD_5"/>
    <property type="match status" value="1"/>
</dbReference>
<dbReference type="InterPro" id="IPR013783">
    <property type="entry name" value="Ig-like_fold"/>
</dbReference>
<keyword evidence="13" id="KW-0829">Tyrosine-protein kinase</keyword>
<evidence type="ECO:0000256" key="2">
    <source>
        <dbReference type="ARBA" id="ARBA00011902"/>
    </source>
</evidence>
<keyword evidence="6 18" id="KW-0732">Signal</keyword>